<keyword evidence="4" id="KW-0598">Phosphotransferase system</keyword>
<reference evidence="8 9" key="1">
    <citation type="submission" date="2018-12" db="EMBL/GenBank/DDBJ databases">
        <authorList>
            <consortium name="Pathogen Informatics"/>
        </authorList>
    </citation>
    <scope>NUCLEOTIDE SEQUENCE [LARGE SCALE GENOMIC DNA]</scope>
    <source>
        <strain evidence="8 9">NCTC13354</strain>
    </source>
</reference>
<dbReference type="Proteomes" id="UP000269542">
    <property type="component" value="Chromosome"/>
</dbReference>
<dbReference type="InterPro" id="IPR050429">
    <property type="entry name" value="PTS_Glucose_EIICBA"/>
</dbReference>
<keyword evidence="5" id="KW-0418">Kinase</keyword>
<dbReference type="InterPro" id="IPR036878">
    <property type="entry name" value="Glu_permease_IIB"/>
</dbReference>
<dbReference type="EMBL" id="LR134476">
    <property type="protein sequence ID" value="VEI12739.1"/>
    <property type="molecule type" value="Genomic_DNA"/>
</dbReference>
<evidence type="ECO:0000256" key="2">
    <source>
        <dbReference type="ARBA" id="ARBA00022597"/>
    </source>
</evidence>
<dbReference type="GO" id="GO:0090563">
    <property type="term" value="F:protein-phosphocysteine-sugar phosphotransferase activity"/>
    <property type="evidence" value="ECO:0007669"/>
    <property type="project" value="TreeGrafter"/>
</dbReference>
<gene>
    <name evidence="8" type="primary">ptsG</name>
    <name evidence="8" type="ORF">NCTC13354_00430</name>
</gene>
<dbReference type="PANTHER" id="PTHR30009:SF4">
    <property type="entry name" value="PTS SYSTEM N-ACETYLGLUCOSAMINE-SPECIFIC EIICBA COMPONENT"/>
    <property type="match status" value="1"/>
</dbReference>
<sequence>MDIGGLLAALGGAENIRSVEGALSRIRVGLHDKNLVDGEALRELGVIGVVLQHDAVQVILGAGAEQTAVELAKCVSQLPS</sequence>
<evidence type="ECO:0000256" key="3">
    <source>
        <dbReference type="ARBA" id="ARBA00022679"/>
    </source>
</evidence>
<dbReference type="InterPro" id="IPR001996">
    <property type="entry name" value="PTS_IIB_1"/>
</dbReference>
<dbReference type="KEGG" id="tbw:NCTC13354_00430"/>
<dbReference type="InterPro" id="IPR018113">
    <property type="entry name" value="PTrfase_EIIB_Cys"/>
</dbReference>
<proteinExistence type="predicted"/>
<feature type="domain" description="PTS EIIB type-1" evidence="7">
    <location>
        <begin position="1"/>
        <end position="80"/>
    </location>
</feature>
<dbReference type="GO" id="GO:0009401">
    <property type="term" value="P:phosphoenolpyruvate-dependent sugar phosphotransferase system"/>
    <property type="evidence" value="ECO:0007669"/>
    <property type="project" value="UniProtKB-KW"/>
</dbReference>
<protein>
    <submittedName>
        <fullName evidence="8">EIICB-Glc</fullName>
    </submittedName>
</protein>
<evidence type="ECO:0000256" key="5">
    <source>
        <dbReference type="ARBA" id="ARBA00022777"/>
    </source>
</evidence>
<keyword evidence="9" id="KW-1185">Reference proteome</keyword>
<dbReference type="PANTHER" id="PTHR30009">
    <property type="entry name" value="CYTOCHROME C-TYPE SYNTHESIS PROTEIN AND PTS TRANSMEMBRANE COMPONENT"/>
    <property type="match status" value="1"/>
</dbReference>
<dbReference type="GO" id="GO:0008982">
    <property type="term" value="F:protein-N(PI)-phosphohistidine-sugar phosphotransferase activity"/>
    <property type="evidence" value="ECO:0007669"/>
    <property type="project" value="InterPro"/>
</dbReference>
<dbReference type="GO" id="GO:0015764">
    <property type="term" value="P:N-acetylglucosamine transport"/>
    <property type="evidence" value="ECO:0007669"/>
    <property type="project" value="TreeGrafter"/>
</dbReference>
<dbReference type="SUPFAM" id="SSF55604">
    <property type="entry name" value="Glucose permease domain IIB"/>
    <property type="match status" value="1"/>
</dbReference>
<evidence type="ECO:0000256" key="4">
    <source>
        <dbReference type="ARBA" id="ARBA00022683"/>
    </source>
</evidence>
<evidence type="ECO:0000313" key="8">
    <source>
        <dbReference type="EMBL" id="VEI12739.1"/>
    </source>
</evidence>
<accession>A0A3S4X4V0</accession>
<comment type="caution">
    <text evidence="6">Lacks conserved residue(s) required for the propagation of feature annotation.</text>
</comment>
<dbReference type="GO" id="GO:0016301">
    <property type="term" value="F:kinase activity"/>
    <property type="evidence" value="ECO:0007669"/>
    <property type="project" value="UniProtKB-KW"/>
</dbReference>
<dbReference type="AlphaFoldDB" id="A0A3S4X4V0"/>
<dbReference type="Pfam" id="PF00367">
    <property type="entry name" value="PTS_EIIB"/>
    <property type="match status" value="1"/>
</dbReference>
<name>A0A3S4X4V0_9ACTO</name>
<dbReference type="PROSITE" id="PS51098">
    <property type="entry name" value="PTS_EIIB_TYPE_1"/>
    <property type="match status" value="1"/>
</dbReference>
<dbReference type="GO" id="GO:0005886">
    <property type="term" value="C:plasma membrane"/>
    <property type="evidence" value="ECO:0007669"/>
    <property type="project" value="TreeGrafter"/>
</dbReference>
<keyword evidence="1" id="KW-0813">Transport</keyword>
<keyword evidence="2" id="KW-0762">Sugar transport</keyword>
<organism evidence="8 9">
    <name type="scientific">Trueperella bialowiezensis</name>
    <dbReference type="NCBI Taxonomy" id="312285"/>
    <lineage>
        <taxon>Bacteria</taxon>
        <taxon>Bacillati</taxon>
        <taxon>Actinomycetota</taxon>
        <taxon>Actinomycetes</taxon>
        <taxon>Actinomycetales</taxon>
        <taxon>Actinomycetaceae</taxon>
        <taxon>Trueperella</taxon>
    </lineage>
</organism>
<keyword evidence="3" id="KW-0808">Transferase</keyword>
<evidence type="ECO:0000259" key="7">
    <source>
        <dbReference type="PROSITE" id="PS51098"/>
    </source>
</evidence>
<evidence type="ECO:0000256" key="6">
    <source>
        <dbReference type="PROSITE-ProRule" id="PRU00421"/>
    </source>
</evidence>
<evidence type="ECO:0000313" key="9">
    <source>
        <dbReference type="Proteomes" id="UP000269542"/>
    </source>
</evidence>
<dbReference type="Gene3D" id="3.30.1360.60">
    <property type="entry name" value="Glucose permease domain IIB"/>
    <property type="match status" value="1"/>
</dbReference>
<evidence type="ECO:0000256" key="1">
    <source>
        <dbReference type="ARBA" id="ARBA00022448"/>
    </source>
</evidence>